<comment type="function">
    <text evidence="8">Negatively regulates transcription of bacterial ribonucleotide reductase nrd genes and operons by binding to NrdR-boxes.</text>
</comment>
<organism evidence="10 11">
    <name type="scientific">Candidatus Aquitaenariimonas noxiae</name>
    <dbReference type="NCBI Taxonomy" id="1974741"/>
    <lineage>
        <taxon>Bacteria</taxon>
        <taxon>Pseudomonadati</taxon>
        <taxon>Candidatus Omnitrophota</taxon>
        <taxon>Candidatus Aquitaenariimonas</taxon>
    </lineage>
</organism>
<proteinExistence type="inferred from homology"/>
<keyword evidence="1 8" id="KW-0678">Repressor</keyword>
<dbReference type="Pfam" id="PF03477">
    <property type="entry name" value="ATP-cone"/>
    <property type="match status" value="1"/>
</dbReference>
<keyword evidence="8" id="KW-0862">Zinc</keyword>
<evidence type="ECO:0000256" key="8">
    <source>
        <dbReference type="HAMAP-Rule" id="MF_00440"/>
    </source>
</evidence>
<evidence type="ECO:0000256" key="6">
    <source>
        <dbReference type="ARBA" id="ARBA00023125"/>
    </source>
</evidence>
<name>A0A2J0L2C9_9BACT</name>
<dbReference type="InterPro" id="IPR005144">
    <property type="entry name" value="ATP-cone_dom"/>
</dbReference>
<dbReference type="GO" id="GO:0008270">
    <property type="term" value="F:zinc ion binding"/>
    <property type="evidence" value="ECO:0007669"/>
    <property type="project" value="UniProtKB-UniRule"/>
</dbReference>
<evidence type="ECO:0000256" key="7">
    <source>
        <dbReference type="ARBA" id="ARBA00023163"/>
    </source>
</evidence>
<sequence length="153" mass="18128">MKCPYCGKDKDKVIDSRVSGKGKSIRRRRECLKCKRRFTTYEHVEEIPLMVIKKDGRREPFDRNKIIAGVIKACEKRPISIDKLEDMADKIEQHLQKNFEKEVKTKDIGELVMKKLAELDEIAYVRFASVYRQFKDINQFMKELRQLLGREGF</sequence>
<dbReference type="NCBIfam" id="TIGR00244">
    <property type="entry name" value="transcriptional regulator NrdR"/>
    <property type="match status" value="1"/>
</dbReference>
<dbReference type="PROSITE" id="PS51161">
    <property type="entry name" value="ATP_CONE"/>
    <property type="match status" value="1"/>
</dbReference>
<dbReference type="InterPro" id="IPR003796">
    <property type="entry name" value="RNR_NrdR-like"/>
</dbReference>
<dbReference type="GO" id="GO:0003677">
    <property type="term" value="F:DNA binding"/>
    <property type="evidence" value="ECO:0007669"/>
    <property type="project" value="UniProtKB-KW"/>
</dbReference>
<evidence type="ECO:0000256" key="2">
    <source>
        <dbReference type="ARBA" id="ARBA00022741"/>
    </source>
</evidence>
<accession>A0A2J0L2C9</accession>
<dbReference type="GO" id="GO:0005524">
    <property type="term" value="F:ATP binding"/>
    <property type="evidence" value="ECO:0007669"/>
    <property type="project" value="UniProtKB-UniRule"/>
</dbReference>
<evidence type="ECO:0000256" key="5">
    <source>
        <dbReference type="ARBA" id="ARBA00023015"/>
    </source>
</evidence>
<gene>
    <name evidence="8" type="primary">nrdR</name>
    <name evidence="10" type="ORF">COS99_01220</name>
</gene>
<feature type="domain" description="ATP-cone" evidence="9">
    <location>
        <begin position="49"/>
        <end position="139"/>
    </location>
</feature>
<dbReference type="EMBL" id="PEWV01000013">
    <property type="protein sequence ID" value="PIU42253.1"/>
    <property type="molecule type" value="Genomic_DNA"/>
</dbReference>
<evidence type="ECO:0000256" key="1">
    <source>
        <dbReference type="ARBA" id="ARBA00022491"/>
    </source>
</evidence>
<comment type="similarity">
    <text evidence="8">Belongs to the NrdR family.</text>
</comment>
<reference evidence="10 11" key="1">
    <citation type="submission" date="2017-09" db="EMBL/GenBank/DDBJ databases">
        <title>Depth-based differentiation of microbial function through sediment-hosted aquifers and enrichment of novel symbionts in the deep terrestrial subsurface.</title>
        <authorList>
            <person name="Probst A.J."/>
            <person name="Ladd B."/>
            <person name="Jarett J.K."/>
            <person name="Geller-Mcgrath D.E."/>
            <person name="Sieber C.M."/>
            <person name="Emerson J.B."/>
            <person name="Anantharaman K."/>
            <person name="Thomas B.C."/>
            <person name="Malmstrom R."/>
            <person name="Stieglmeier M."/>
            <person name="Klingl A."/>
            <person name="Woyke T."/>
            <person name="Ryan C.M."/>
            <person name="Banfield J.F."/>
        </authorList>
    </citation>
    <scope>NUCLEOTIDE SEQUENCE [LARGE SCALE GENOMIC DNA]</scope>
    <source>
        <strain evidence="10">CG07_land_8_20_14_0_80_42_15</strain>
    </source>
</reference>
<dbReference type="Proteomes" id="UP000230052">
    <property type="component" value="Unassembled WGS sequence"/>
</dbReference>
<dbReference type="Pfam" id="PF22811">
    <property type="entry name" value="Zn_ribbon_NrdR"/>
    <property type="match status" value="1"/>
</dbReference>
<feature type="zinc finger region" evidence="8">
    <location>
        <begin position="3"/>
        <end position="34"/>
    </location>
</feature>
<keyword evidence="2 8" id="KW-0547">Nucleotide-binding</keyword>
<dbReference type="PANTHER" id="PTHR30455">
    <property type="entry name" value="TRANSCRIPTIONAL REPRESSOR NRDR"/>
    <property type="match status" value="1"/>
</dbReference>
<keyword evidence="4 8" id="KW-0067">ATP-binding</keyword>
<dbReference type="HAMAP" id="MF_00440">
    <property type="entry name" value="NrdR"/>
    <property type="match status" value="1"/>
</dbReference>
<keyword evidence="3 8" id="KW-0863">Zinc-finger</keyword>
<evidence type="ECO:0000313" key="11">
    <source>
        <dbReference type="Proteomes" id="UP000230052"/>
    </source>
</evidence>
<keyword evidence="5 8" id="KW-0805">Transcription regulation</keyword>
<protein>
    <recommendedName>
        <fullName evidence="8">Transcriptional repressor NrdR</fullName>
    </recommendedName>
</protein>
<keyword evidence="8" id="KW-0479">Metal-binding</keyword>
<keyword evidence="7 8" id="KW-0804">Transcription</keyword>
<evidence type="ECO:0000313" key="10">
    <source>
        <dbReference type="EMBL" id="PIU42253.1"/>
    </source>
</evidence>
<dbReference type="InterPro" id="IPR055173">
    <property type="entry name" value="NrdR-like_N"/>
</dbReference>
<keyword evidence="6 8" id="KW-0238">DNA-binding</keyword>
<evidence type="ECO:0000256" key="3">
    <source>
        <dbReference type="ARBA" id="ARBA00022771"/>
    </source>
</evidence>
<evidence type="ECO:0000256" key="4">
    <source>
        <dbReference type="ARBA" id="ARBA00022840"/>
    </source>
</evidence>
<comment type="cofactor">
    <cofactor evidence="8">
        <name>Zn(2+)</name>
        <dbReference type="ChEBI" id="CHEBI:29105"/>
    </cofactor>
    <text evidence="8">Binds 1 zinc ion.</text>
</comment>
<evidence type="ECO:0000259" key="9">
    <source>
        <dbReference type="PROSITE" id="PS51161"/>
    </source>
</evidence>
<dbReference type="PANTHER" id="PTHR30455:SF2">
    <property type="entry name" value="TRANSCRIPTIONAL REPRESSOR NRDR"/>
    <property type="match status" value="1"/>
</dbReference>
<dbReference type="AlphaFoldDB" id="A0A2J0L2C9"/>
<comment type="caution">
    <text evidence="10">The sequence shown here is derived from an EMBL/GenBank/DDBJ whole genome shotgun (WGS) entry which is preliminary data.</text>
</comment>
<dbReference type="GO" id="GO:0045892">
    <property type="term" value="P:negative regulation of DNA-templated transcription"/>
    <property type="evidence" value="ECO:0007669"/>
    <property type="project" value="UniProtKB-UniRule"/>
</dbReference>